<dbReference type="Proteomes" id="UP000613512">
    <property type="component" value="Unassembled WGS sequence"/>
</dbReference>
<proteinExistence type="predicted"/>
<evidence type="ECO:0000313" key="1">
    <source>
        <dbReference type="EMBL" id="GGA68479.1"/>
    </source>
</evidence>
<reference evidence="1" key="1">
    <citation type="journal article" date="2014" name="Int. J. Syst. Evol. Microbiol.">
        <title>Complete genome sequence of Corynebacterium casei LMG S-19264T (=DSM 44701T), isolated from a smear-ripened cheese.</title>
        <authorList>
            <consortium name="US DOE Joint Genome Institute (JGI-PGF)"/>
            <person name="Walter F."/>
            <person name="Albersmeier A."/>
            <person name="Kalinowski J."/>
            <person name="Ruckert C."/>
        </authorList>
    </citation>
    <scope>NUCLEOTIDE SEQUENCE</scope>
    <source>
        <strain evidence="1">CGMCC 1.12408</strain>
    </source>
</reference>
<protein>
    <recommendedName>
        <fullName evidence="3">LysM domain-containing protein</fullName>
    </recommendedName>
</protein>
<reference evidence="1" key="2">
    <citation type="submission" date="2020-09" db="EMBL/GenBank/DDBJ databases">
        <authorList>
            <person name="Sun Q."/>
            <person name="Zhou Y."/>
        </authorList>
    </citation>
    <scope>NUCLEOTIDE SEQUENCE</scope>
    <source>
        <strain evidence="1">CGMCC 1.12408</strain>
    </source>
</reference>
<sequence length="107" mass="12299">MRKTIITIVIILFFISLYKDLTIGTPISSNINQKKDNSVTAVNNKSFDIVKIKINPGDTVITVIDRLNPELNSYDIELLLKDFSELNPNVDPNALMVNRYYFFPKYN</sequence>
<name>A0A916RT61_9BACI</name>
<comment type="caution">
    <text evidence="1">The sequence shown here is derived from an EMBL/GenBank/DDBJ whole genome shotgun (WGS) entry which is preliminary data.</text>
</comment>
<keyword evidence="2" id="KW-1185">Reference proteome</keyword>
<dbReference type="AlphaFoldDB" id="A0A916RT61"/>
<organism evidence="1 2">
    <name type="scientific">Ornithinibacillus halotolerans</name>
    <dbReference type="NCBI Taxonomy" id="1274357"/>
    <lineage>
        <taxon>Bacteria</taxon>
        <taxon>Bacillati</taxon>
        <taxon>Bacillota</taxon>
        <taxon>Bacilli</taxon>
        <taxon>Bacillales</taxon>
        <taxon>Bacillaceae</taxon>
        <taxon>Ornithinibacillus</taxon>
    </lineage>
</organism>
<dbReference type="RefSeq" id="WP_188383651.1">
    <property type="nucleotide sequence ID" value="NZ_BMEY01000004.1"/>
</dbReference>
<evidence type="ECO:0008006" key="3">
    <source>
        <dbReference type="Google" id="ProtNLM"/>
    </source>
</evidence>
<accession>A0A916RT61</accession>
<evidence type="ECO:0000313" key="2">
    <source>
        <dbReference type="Proteomes" id="UP000613512"/>
    </source>
</evidence>
<dbReference type="EMBL" id="BMEY01000004">
    <property type="protein sequence ID" value="GGA68479.1"/>
    <property type="molecule type" value="Genomic_DNA"/>
</dbReference>
<gene>
    <name evidence="1" type="ORF">GCM10008025_10590</name>
</gene>